<dbReference type="FunFam" id="3.30.160.60:FF:000508">
    <property type="entry name" value="Myeloid zinc finger 1"/>
    <property type="match status" value="1"/>
</dbReference>
<protein>
    <recommendedName>
        <fullName evidence="14">C2H2-type domain-containing protein</fullName>
    </recommendedName>
</protein>
<evidence type="ECO:0000256" key="9">
    <source>
        <dbReference type="ARBA" id="ARBA00023125"/>
    </source>
</evidence>
<dbReference type="FunFam" id="3.30.160.60:FF:002343">
    <property type="entry name" value="Zinc finger protein 33A"/>
    <property type="match status" value="2"/>
</dbReference>
<feature type="domain" description="C2H2-type" evidence="14">
    <location>
        <begin position="370"/>
        <end position="397"/>
    </location>
</feature>
<dbReference type="SMART" id="SM00355">
    <property type="entry name" value="ZnF_C2H2"/>
    <property type="match status" value="7"/>
</dbReference>
<dbReference type="PROSITE" id="PS50157">
    <property type="entry name" value="ZINC_FINGER_C2H2_2"/>
    <property type="match status" value="6"/>
</dbReference>
<dbReference type="InterPro" id="IPR050758">
    <property type="entry name" value="Znf_C2H2-type"/>
</dbReference>
<evidence type="ECO:0000256" key="6">
    <source>
        <dbReference type="ARBA" id="ARBA00022771"/>
    </source>
</evidence>
<evidence type="ECO:0000256" key="8">
    <source>
        <dbReference type="ARBA" id="ARBA00023015"/>
    </source>
</evidence>
<reference evidence="15 16" key="1">
    <citation type="submission" date="2020-02" db="EMBL/GenBank/DDBJ databases">
        <title>Esox lucius (northern pike) genome, fEsoLuc1, primary haplotype.</title>
        <authorList>
            <person name="Myers G."/>
            <person name="Karagic N."/>
            <person name="Meyer A."/>
            <person name="Pippel M."/>
            <person name="Reichard M."/>
            <person name="Winkler S."/>
            <person name="Tracey A."/>
            <person name="Sims Y."/>
            <person name="Howe K."/>
            <person name="Rhie A."/>
            <person name="Formenti G."/>
            <person name="Durbin R."/>
            <person name="Fedrigo O."/>
            <person name="Jarvis E.D."/>
        </authorList>
    </citation>
    <scope>NUCLEOTIDE SEQUENCE [LARGE SCALE GENOMIC DNA]</scope>
</reference>
<keyword evidence="6 12" id="KW-0863">Zinc-finger</keyword>
<evidence type="ECO:0000256" key="7">
    <source>
        <dbReference type="ARBA" id="ARBA00022833"/>
    </source>
</evidence>
<dbReference type="InterPro" id="IPR013087">
    <property type="entry name" value="Znf_C2H2_type"/>
</dbReference>
<feature type="domain" description="C2H2-type" evidence="14">
    <location>
        <begin position="286"/>
        <end position="313"/>
    </location>
</feature>
<proteinExistence type="inferred from homology"/>
<evidence type="ECO:0000256" key="5">
    <source>
        <dbReference type="ARBA" id="ARBA00022737"/>
    </source>
</evidence>
<organism evidence="15 16">
    <name type="scientific">Esox lucius</name>
    <name type="common">Northern pike</name>
    <dbReference type="NCBI Taxonomy" id="8010"/>
    <lineage>
        <taxon>Eukaryota</taxon>
        <taxon>Metazoa</taxon>
        <taxon>Chordata</taxon>
        <taxon>Craniata</taxon>
        <taxon>Vertebrata</taxon>
        <taxon>Euteleostomi</taxon>
        <taxon>Actinopterygii</taxon>
        <taxon>Neopterygii</taxon>
        <taxon>Teleostei</taxon>
        <taxon>Protacanthopterygii</taxon>
        <taxon>Esociformes</taxon>
        <taxon>Esocidae</taxon>
        <taxon>Esox</taxon>
    </lineage>
</organism>
<dbReference type="GeneTree" id="ENSGT00940000154715"/>
<name>A0AAY5L0I3_ESOLU</name>
<dbReference type="FunFam" id="3.30.160.60:FF:001384">
    <property type="entry name" value="Zinc finger protein"/>
    <property type="match status" value="1"/>
</dbReference>
<evidence type="ECO:0000256" key="3">
    <source>
        <dbReference type="ARBA" id="ARBA00006991"/>
    </source>
</evidence>
<feature type="domain" description="C2H2-type" evidence="14">
    <location>
        <begin position="314"/>
        <end position="341"/>
    </location>
</feature>
<evidence type="ECO:0000256" key="2">
    <source>
        <dbReference type="ARBA" id="ARBA00004123"/>
    </source>
</evidence>
<keyword evidence="11" id="KW-0539">Nucleus</keyword>
<dbReference type="AlphaFoldDB" id="A0AAY5L0I3"/>
<reference evidence="15" key="2">
    <citation type="submission" date="2025-08" db="UniProtKB">
        <authorList>
            <consortium name="Ensembl"/>
        </authorList>
    </citation>
    <scope>IDENTIFICATION</scope>
</reference>
<dbReference type="Pfam" id="PF00096">
    <property type="entry name" value="zf-C2H2"/>
    <property type="match status" value="6"/>
</dbReference>
<feature type="domain" description="C2H2-type" evidence="14">
    <location>
        <begin position="231"/>
        <end position="257"/>
    </location>
</feature>
<accession>A0AAY5L0I3</accession>
<feature type="region of interest" description="Disordered" evidence="13">
    <location>
        <begin position="395"/>
        <end position="414"/>
    </location>
</feature>
<keyword evidence="5" id="KW-0677">Repeat</keyword>
<keyword evidence="4" id="KW-0479">Metal-binding</keyword>
<evidence type="ECO:0000256" key="11">
    <source>
        <dbReference type="ARBA" id="ARBA00023242"/>
    </source>
</evidence>
<evidence type="ECO:0000256" key="10">
    <source>
        <dbReference type="ARBA" id="ARBA00023163"/>
    </source>
</evidence>
<feature type="domain" description="C2H2-type" evidence="14">
    <location>
        <begin position="258"/>
        <end position="285"/>
    </location>
</feature>
<keyword evidence="8" id="KW-0805">Transcription regulation</keyword>
<keyword evidence="16" id="KW-1185">Reference proteome</keyword>
<dbReference type="Ensembl" id="ENSELUT00000100133.1">
    <property type="protein sequence ID" value="ENSELUP00000094506.1"/>
    <property type="gene ID" value="ENSELUG00000041184.1"/>
</dbReference>
<dbReference type="PANTHER" id="PTHR23234:SF8">
    <property type="entry name" value="C2H2-TYPE DOMAIN-CONTAINING PROTEIN"/>
    <property type="match status" value="1"/>
</dbReference>
<dbReference type="SUPFAM" id="SSF57667">
    <property type="entry name" value="beta-beta-alpha zinc fingers"/>
    <property type="match status" value="3"/>
</dbReference>
<sequence>HIKEEQEELWINQEEEQLPGPFDSKDSIFTPPCVKNECDQWDPLHKAILTECPTRLKTSKLQTFNVFLNKLLTTSATVKIFGAVEKMVAEYQEENERLRTLLQFTPEIELSRMGLYLFDSIFTPPGVKGDCDQEDPLWSLTPPPAQTVENRESESTPFNTVTQQEVLDSPLPMKAHCCRDCGESVPMKVDLRRHGGLPKNRPVECSFCKTHYSSTCKLKSHVRLCHMEKLCTCPVCGKTINRGGLSRHMKIHTGEKPFVCGECGKSFRRRSQRKRHTLTHTGDKLFSCGDCGRSFGHKQNLNRHKITHTGEKPFSCGECGKCFIHRQDLERHKLTHTGEKPFSCGDCGKSFSLKRTLTQHKMTHTGEKPFSCGDCGKSFSQKGTLTKHKLTHTKAHHLPVVSESLHKKNDPEAT</sequence>
<dbReference type="PROSITE" id="PS00028">
    <property type="entry name" value="ZINC_FINGER_C2H2_1"/>
    <property type="match status" value="6"/>
</dbReference>
<comment type="function">
    <text evidence="1">May be involved in transcriptional regulation.</text>
</comment>
<feature type="compositionally biased region" description="Basic and acidic residues" evidence="13">
    <location>
        <begin position="404"/>
        <end position="414"/>
    </location>
</feature>
<reference evidence="15" key="3">
    <citation type="submission" date="2025-09" db="UniProtKB">
        <authorList>
            <consortium name="Ensembl"/>
        </authorList>
    </citation>
    <scope>IDENTIFICATION</scope>
</reference>
<feature type="domain" description="C2H2-type" evidence="14">
    <location>
        <begin position="342"/>
        <end position="369"/>
    </location>
</feature>
<dbReference type="GO" id="GO:0008270">
    <property type="term" value="F:zinc ion binding"/>
    <property type="evidence" value="ECO:0007669"/>
    <property type="project" value="UniProtKB-KW"/>
</dbReference>
<dbReference type="Proteomes" id="UP000265140">
    <property type="component" value="Chromosome 12"/>
</dbReference>
<evidence type="ECO:0000256" key="12">
    <source>
        <dbReference type="PROSITE-ProRule" id="PRU00042"/>
    </source>
</evidence>
<dbReference type="PANTHER" id="PTHR23234">
    <property type="entry name" value="ZNF44 PROTEIN"/>
    <property type="match status" value="1"/>
</dbReference>
<comment type="subcellular location">
    <subcellularLocation>
        <location evidence="2">Nucleus</location>
    </subcellularLocation>
</comment>
<evidence type="ECO:0000313" key="16">
    <source>
        <dbReference type="Proteomes" id="UP000265140"/>
    </source>
</evidence>
<dbReference type="GO" id="GO:0003677">
    <property type="term" value="F:DNA binding"/>
    <property type="evidence" value="ECO:0007669"/>
    <property type="project" value="UniProtKB-KW"/>
</dbReference>
<dbReference type="GO" id="GO:0005634">
    <property type="term" value="C:nucleus"/>
    <property type="evidence" value="ECO:0007669"/>
    <property type="project" value="UniProtKB-SubCell"/>
</dbReference>
<evidence type="ECO:0000256" key="4">
    <source>
        <dbReference type="ARBA" id="ARBA00022723"/>
    </source>
</evidence>
<dbReference type="Gene3D" id="3.30.160.60">
    <property type="entry name" value="Classic Zinc Finger"/>
    <property type="match status" value="7"/>
</dbReference>
<comment type="similarity">
    <text evidence="3">Belongs to the krueppel C2H2-type zinc-finger protein family.</text>
</comment>
<evidence type="ECO:0000256" key="1">
    <source>
        <dbReference type="ARBA" id="ARBA00003767"/>
    </source>
</evidence>
<evidence type="ECO:0000256" key="13">
    <source>
        <dbReference type="SAM" id="MobiDB-lite"/>
    </source>
</evidence>
<keyword evidence="9" id="KW-0238">DNA-binding</keyword>
<dbReference type="InterPro" id="IPR036236">
    <property type="entry name" value="Znf_C2H2_sf"/>
</dbReference>
<keyword evidence="7" id="KW-0862">Zinc</keyword>
<dbReference type="FunFam" id="3.30.160.60:FF:000936">
    <property type="entry name" value="Zinc finger protein 577"/>
    <property type="match status" value="1"/>
</dbReference>
<evidence type="ECO:0000313" key="15">
    <source>
        <dbReference type="Ensembl" id="ENSELUP00000094506.1"/>
    </source>
</evidence>
<evidence type="ECO:0000259" key="14">
    <source>
        <dbReference type="PROSITE" id="PS50157"/>
    </source>
</evidence>
<dbReference type="GO" id="GO:0042802">
    <property type="term" value="F:identical protein binding"/>
    <property type="evidence" value="ECO:0007669"/>
    <property type="project" value="UniProtKB-ARBA"/>
</dbReference>
<keyword evidence="10" id="KW-0804">Transcription</keyword>